<keyword evidence="2" id="KW-1185">Reference proteome</keyword>
<protein>
    <submittedName>
        <fullName evidence="1">Uncharacterized protein</fullName>
    </submittedName>
</protein>
<dbReference type="Proteomes" id="UP001066276">
    <property type="component" value="Chromosome 7"/>
</dbReference>
<name>A0AAV7PK65_PLEWA</name>
<dbReference type="EMBL" id="JANPWB010000011">
    <property type="protein sequence ID" value="KAJ1127495.1"/>
    <property type="molecule type" value="Genomic_DNA"/>
</dbReference>
<sequence>MGPLSTLRDPKGRQRGHPAQIRDAWPRKTLPEDLECEEEDLGLLMRSHDLLDRDHDLLGVAPTVVDCWAAMSFRDCSLKAFGAMAWQSEHDFESWSRSRHQRHTWWGSITDKTRCKALHGLNPVFLNVILHRLQKDSTKGSNKACHKRQRVARFQSCP</sequence>
<reference evidence="1" key="1">
    <citation type="journal article" date="2022" name="bioRxiv">
        <title>Sequencing and chromosome-scale assembly of the giantPleurodeles waltlgenome.</title>
        <authorList>
            <person name="Brown T."/>
            <person name="Elewa A."/>
            <person name="Iarovenko S."/>
            <person name="Subramanian E."/>
            <person name="Araus A.J."/>
            <person name="Petzold A."/>
            <person name="Susuki M."/>
            <person name="Suzuki K.-i.T."/>
            <person name="Hayashi T."/>
            <person name="Toyoda A."/>
            <person name="Oliveira C."/>
            <person name="Osipova E."/>
            <person name="Leigh N.D."/>
            <person name="Simon A."/>
            <person name="Yun M.H."/>
        </authorList>
    </citation>
    <scope>NUCLEOTIDE SEQUENCE</scope>
    <source>
        <strain evidence="1">20211129_DDA</strain>
        <tissue evidence="1">Liver</tissue>
    </source>
</reference>
<gene>
    <name evidence="1" type="ORF">NDU88_005894</name>
</gene>
<organism evidence="1 2">
    <name type="scientific">Pleurodeles waltl</name>
    <name type="common">Iberian ribbed newt</name>
    <dbReference type="NCBI Taxonomy" id="8319"/>
    <lineage>
        <taxon>Eukaryota</taxon>
        <taxon>Metazoa</taxon>
        <taxon>Chordata</taxon>
        <taxon>Craniata</taxon>
        <taxon>Vertebrata</taxon>
        <taxon>Euteleostomi</taxon>
        <taxon>Amphibia</taxon>
        <taxon>Batrachia</taxon>
        <taxon>Caudata</taxon>
        <taxon>Salamandroidea</taxon>
        <taxon>Salamandridae</taxon>
        <taxon>Pleurodelinae</taxon>
        <taxon>Pleurodeles</taxon>
    </lineage>
</organism>
<accession>A0AAV7PK65</accession>
<evidence type="ECO:0000313" key="2">
    <source>
        <dbReference type="Proteomes" id="UP001066276"/>
    </source>
</evidence>
<evidence type="ECO:0000313" key="1">
    <source>
        <dbReference type="EMBL" id="KAJ1127495.1"/>
    </source>
</evidence>
<comment type="caution">
    <text evidence="1">The sequence shown here is derived from an EMBL/GenBank/DDBJ whole genome shotgun (WGS) entry which is preliminary data.</text>
</comment>
<proteinExistence type="predicted"/>
<dbReference type="AlphaFoldDB" id="A0AAV7PK65"/>